<feature type="region of interest" description="Disordered" evidence="5">
    <location>
        <begin position="25"/>
        <end position="67"/>
    </location>
</feature>
<dbReference type="EMBL" id="MU005782">
    <property type="protein sequence ID" value="KAF2704402.1"/>
    <property type="molecule type" value="Genomic_DNA"/>
</dbReference>
<protein>
    <recommendedName>
        <fullName evidence="8">C2H2-type domain-containing protein</fullName>
    </recommendedName>
</protein>
<sequence>MADKKSAAGASDTDFRKQYDRAAYAEKARENDKKRREEGEARAAAAAAGKKWHARAKTPDDVKDTTARSGRINFEGMVGRTTLVPAGASLGKRGRGAGLYCEACDLTFSDNLQWVDHLNDPRHLSAIGESGQIKRSTLDEVRERLRYLSRVRREAQQDVVVDLDARLELSRENEEKEREEKRRKRNEKRRKTPGGRGHVEIKMENDGIIN</sequence>
<gene>
    <name evidence="6" type="ORF">K504DRAFT_472202</name>
</gene>
<evidence type="ECO:0008006" key="8">
    <source>
        <dbReference type="Google" id="ProtNLM"/>
    </source>
</evidence>
<keyword evidence="3" id="KW-0862">Zinc</keyword>
<dbReference type="PANTHER" id="PTHR45986">
    <property type="entry name" value="ZINC FINGER MATRIN-TYPE PROTEIN 2"/>
    <property type="match status" value="1"/>
</dbReference>
<evidence type="ECO:0000256" key="3">
    <source>
        <dbReference type="ARBA" id="ARBA00022833"/>
    </source>
</evidence>
<dbReference type="GO" id="GO:0000398">
    <property type="term" value="P:mRNA splicing, via spliceosome"/>
    <property type="evidence" value="ECO:0007669"/>
    <property type="project" value="InterPro"/>
</dbReference>
<dbReference type="OrthoDB" id="30343at2759"/>
<dbReference type="PANTHER" id="PTHR45986:SF1">
    <property type="entry name" value="ZINC FINGER MATRIN-TYPE PROTEIN 2"/>
    <property type="match status" value="1"/>
</dbReference>
<dbReference type="GO" id="GO:0005681">
    <property type="term" value="C:spliceosomal complex"/>
    <property type="evidence" value="ECO:0007669"/>
    <property type="project" value="InterPro"/>
</dbReference>
<proteinExistence type="predicted"/>
<keyword evidence="1" id="KW-0479">Metal-binding</keyword>
<accession>A0A6G1JVV2</accession>
<keyword evidence="2" id="KW-0863">Zinc-finger</keyword>
<organism evidence="6 7">
    <name type="scientific">Pleomassaria siparia CBS 279.74</name>
    <dbReference type="NCBI Taxonomy" id="1314801"/>
    <lineage>
        <taxon>Eukaryota</taxon>
        <taxon>Fungi</taxon>
        <taxon>Dikarya</taxon>
        <taxon>Ascomycota</taxon>
        <taxon>Pezizomycotina</taxon>
        <taxon>Dothideomycetes</taxon>
        <taxon>Pleosporomycetidae</taxon>
        <taxon>Pleosporales</taxon>
        <taxon>Pleomassariaceae</taxon>
        <taxon>Pleomassaria</taxon>
    </lineage>
</organism>
<dbReference type="InterPro" id="IPR040107">
    <property type="entry name" value="Snu23"/>
</dbReference>
<keyword evidence="4" id="KW-0539">Nucleus</keyword>
<dbReference type="GO" id="GO:0046540">
    <property type="term" value="C:U4/U6 x U5 tri-snRNP complex"/>
    <property type="evidence" value="ECO:0007669"/>
    <property type="project" value="TreeGrafter"/>
</dbReference>
<feature type="compositionally biased region" description="Basic and acidic residues" evidence="5">
    <location>
        <begin position="25"/>
        <end position="41"/>
    </location>
</feature>
<reference evidence="6" key="1">
    <citation type="journal article" date="2020" name="Stud. Mycol.">
        <title>101 Dothideomycetes genomes: a test case for predicting lifestyles and emergence of pathogens.</title>
        <authorList>
            <person name="Haridas S."/>
            <person name="Albert R."/>
            <person name="Binder M."/>
            <person name="Bloem J."/>
            <person name="Labutti K."/>
            <person name="Salamov A."/>
            <person name="Andreopoulos B."/>
            <person name="Baker S."/>
            <person name="Barry K."/>
            <person name="Bills G."/>
            <person name="Bluhm B."/>
            <person name="Cannon C."/>
            <person name="Castanera R."/>
            <person name="Culley D."/>
            <person name="Daum C."/>
            <person name="Ezra D."/>
            <person name="Gonzalez J."/>
            <person name="Henrissat B."/>
            <person name="Kuo A."/>
            <person name="Liang C."/>
            <person name="Lipzen A."/>
            <person name="Lutzoni F."/>
            <person name="Magnuson J."/>
            <person name="Mondo S."/>
            <person name="Nolan M."/>
            <person name="Ohm R."/>
            <person name="Pangilinan J."/>
            <person name="Park H.-J."/>
            <person name="Ramirez L."/>
            <person name="Alfaro M."/>
            <person name="Sun H."/>
            <person name="Tritt A."/>
            <person name="Yoshinaga Y."/>
            <person name="Zwiers L.-H."/>
            <person name="Turgeon B."/>
            <person name="Goodwin S."/>
            <person name="Spatafora J."/>
            <person name="Crous P."/>
            <person name="Grigoriev I."/>
        </authorList>
    </citation>
    <scope>NUCLEOTIDE SEQUENCE</scope>
    <source>
        <strain evidence="6">CBS 279.74</strain>
    </source>
</reference>
<evidence type="ECO:0000256" key="5">
    <source>
        <dbReference type="SAM" id="MobiDB-lite"/>
    </source>
</evidence>
<evidence type="ECO:0000256" key="4">
    <source>
        <dbReference type="ARBA" id="ARBA00023242"/>
    </source>
</evidence>
<feature type="compositionally biased region" description="Basic and acidic residues" evidence="5">
    <location>
        <begin position="171"/>
        <end position="180"/>
    </location>
</feature>
<dbReference type="SUPFAM" id="SSF57667">
    <property type="entry name" value="beta-beta-alpha zinc fingers"/>
    <property type="match status" value="1"/>
</dbReference>
<name>A0A6G1JVV2_9PLEO</name>
<evidence type="ECO:0000313" key="7">
    <source>
        <dbReference type="Proteomes" id="UP000799428"/>
    </source>
</evidence>
<dbReference type="GO" id="GO:0008270">
    <property type="term" value="F:zinc ion binding"/>
    <property type="evidence" value="ECO:0007669"/>
    <property type="project" value="UniProtKB-KW"/>
</dbReference>
<feature type="compositionally biased region" description="Basic and acidic residues" evidence="5">
    <location>
        <begin position="57"/>
        <end position="66"/>
    </location>
</feature>
<evidence type="ECO:0000256" key="1">
    <source>
        <dbReference type="ARBA" id="ARBA00022723"/>
    </source>
</evidence>
<dbReference type="AlphaFoldDB" id="A0A6G1JVV2"/>
<dbReference type="InterPro" id="IPR036236">
    <property type="entry name" value="Znf_C2H2_sf"/>
</dbReference>
<evidence type="ECO:0000256" key="2">
    <source>
        <dbReference type="ARBA" id="ARBA00022771"/>
    </source>
</evidence>
<feature type="compositionally biased region" description="Basic and acidic residues" evidence="5">
    <location>
        <begin position="197"/>
        <end position="210"/>
    </location>
</feature>
<keyword evidence="7" id="KW-1185">Reference proteome</keyword>
<feature type="compositionally biased region" description="Basic residues" evidence="5">
    <location>
        <begin position="181"/>
        <end position="193"/>
    </location>
</feature>
<feature type="region of interest" description="Disordered" evidence="5">
    <location>
        <begin position="171"/>
        <end position="210"/>
    </location>
</feature>
<dbReference type="Proteomes" id="UP000799428">
    <property type="component" value="Unassembled WGS sequence"/>
</dbReference>
<evidence type="ECO:0000313" key="6">
    <source>
        <dbReference type="EMBL" id="KAF2704402.1"/>
    </source>
</evidence>